<proteinExistence type="predicted"/>
<reference evidence="1" key="1">
    <citation type="submission" date="2023-06" db="EMBL/GenBank/DDBJ databases">
        <title>Genome-scale phylogeny and comparative genomics of the fungal order Sordariales.</title>
        <authorList>
            <consortium name="Lawrence Berkeley National Laboratory"/>
            <person name="Hensen N."/>
            <person name="Bonometti L."/>
            <person name="Westerberg I."/>
            <person name="Brannstrom I.O."/>
            <person name="Guillou S."/>
            <person name="Cros-Aarteil S."/>
            <person name="Calhoun S."/>
            <person name="Haridas S."/>
            <person name="Kuo A."/>
            <person name="Mondo S."/>
            <person name="Pangilinan J."/>
            <person name="Riley R."/>
            <person name="Labutti K."/>
            <person name="Andreopoulos B."/>
            <person name="Lipzen A."/>
            <person name="Chen C."/>
            <person name="Yanf M."/>
            <person name="Daum C."/>
            <person name="Ng V."/>
            <person name="Clum A."/>
            <person name="Steindorff A."/>
            <person name="Ohm R."/>
            <person name="Martin F."/>
            <person name="Silar P."/>
            <person name="Natvig D."/>
            <person name="Lalanne C."/>
            <person name="Gautier V."/>
            <person name="Ament-Velasquez S.L."/>
            <person name="Kruys A."/>
            <person name="Hutchinson M.I."/>
            <person name="Powell A.J."/>
            <person name="Barry K."/>
            <person name="Miller A.N."/>
            <person name="Grigoriev I.V."/>
            <person name="Debuchy R."/>
            <person name="Gladieux P."/>
            <person name="Thoren M.H."/>
            <person name="Johannesson H."/>
        </authorList>
    </citation>
    <scope>NUCLEOTIDE SEQUENCE</scope>
    <source>
        <strain evidence="1">SMH4607-1</strain>
    </source>
</reference>
<sequence>MATYSGHLDFIASARLLAMFFCSSSSLTNTHRPPASFGLVNRRDNVRVNDFKIEIVVLCDLDPSAPLAYGVHSPMESRQWVTSLIAKLIWGCGLGPGTIMLEWLRERRAPIVVGVIIKI</sequence>
<evidence type="ECO:0000313" key="1">
    <source>
        <dbReference type="EMBL" id="KAK0704575.1"/>
    </source>
</evidence>
<keyword evidence="2" id="KW-1185">Reference proteome</keyword>
<gene>
    <name evidence="1" type="ORF">B0H67DRAFT_351983</name>
</gene>
<dbReference type="EMBL" id="JAUKUA010000007">
    <property type="protein sequence ID" value="KAK0704575.1"/>
    <property type="molecule type" value="Genomic_DNA"/>
</dbReference>
<dbReference type="Proteomes" id="UP001172102">
    <property type="component" value="Unassembled WGS sequence"/>
</dbReference>
<accession>A0AA39ZW08</accession>
<dbReference type="AlphaFoldDB" id="A0AA39ZW08"/>
<comment type="caution">
    <text evidence="1">The sequence shown here is derived from an EMBL/GenBank/DDBJ whole genome shotgun (WGS) entry which is preliminary data.</text>
</comment>
<organism evidence="1 2">
    <name type="scientific">Lasiosphaeris hirsuta</name>
    <dbReference type="NCBI Taxonomy" id="260670"/>
    <lineage>
        <taxon>Eukaryota</taxon>
        <taxon>Fungi</taxon>
        <taxon>Dikarya</taxon>
        <taxon>Ascomycota</taxon>
        <taxon>Pezizomycotina</taxon>
        <taxon>Sordariomycetes</taxon>
        <taxon>Sordariomycetidae</taxon>
        <taxon>Sordariales</taxon>
        <taxon>Lasiosphaeriaceae</taxon>
        <taxon>Lasiosphaeris</taxon>
    </lineage>
</organism>
<protein>
    <submittedName>
        <fullName evidence="1">Uncharacterized protein</fullName>
    </submittedName>
</protein>
<name>A0AA39ZW08_9PEZI</name>
<evidence type="ECO:0000313" key="2">
    <source>
        <dbReference type="Proteomes" id="UP001172102"/>
    </source>
</evidence>